<comment type="caution">
    <text evidence="2">The sequence shown here is derived from an EMBL/GenBank/DDBJ whole genome shotgun (WGS) entry which is preliminary data.</text>
</comment>
<name>A0A8S1AMS8_ARCPL</name>
<proteinExistence type="predicted"/>
<feature type="region of interest" description="Disordered" evidence="1">
    <location>
        <begin position="1"/>
        <end position="21"/>
    </location>
</feature>
<sequence length="160" mass="18278">MSAKNNNQLHSTPMSTKQLEDASTSEFYIDDYSQLRLSYYRVADTDVTLEASTDDSNTYAEETCDTLETDLNVTSNGGDDAKEVERQKLRDYYISQIPDLPHPAYSVASIISSASHRMGSVHLKYNNRIEQGDQLRDTEKYMEFSPQRRSTLKPSEFLNK</sequence>
<dbReference type="Proteomes" id="UP000494106">
    <property type="component" value="Unassembled WGS sequence"/>
</dbReference>
<keyword evidence="3" id="KW-1185">Reference proteome</keyword>
<evidence type="ECO:0000256" key="1">
    <source>
        <dbReference type="SAM" id="MobiDB-lite"/>
    </source>
</evidence>
<evidence type="ECO:0000313" key="2">
    <source>
        <dbReference type="EMBL" id="CAB3246028.1"/>
    </source>
</evidence>
<accession>A0A8S1AMS8</accession>
<dbReference type="EMBL" id="CADEBC010000525">
    <property type="protein sequence ID" value="CAB3246028.1"/>
    <property type="molecule type" value="Genomic_DNA"/>
</dbReference>
<dbReference type="AlphaFoldDB" id="A0A8S1AMS8"/>
<dbReference type="OrthoDB" id="7481508at2759"/>
<gene>
    <name evidence="2" type="ORF">APLA_LOCUS10701</name>
</gene>
<organism evidence="2 3">
    <name type="scientific">Arctia plantaginis</name>
    <name type="common">Wood tiger moth</name>
    <name type="synonym">Phalaena plantaginis</name>
    <dbReference type="NCBI Taxonomy" id="874455"/>
    <lineage>
        <taxon>Eukaryota</taxon>
        <taxon>Metazoa</taxon>
        <taxon>Ecdysozoa</taxon>
        <taxon>Arthropoda</taxon>
        <taxon>Hexapoda</taxon>
        <taxon>Insecta</taxon>
        <taxon>Pterygota</taxon>
        <taxon>Neoptera</taxon>
        <taxon>Endopterygota</taxon>
        <taxon>Lepidoptera</taxon>
        <taxon>Glossata</taxon>
        <taxon>Ditrysia</taxon>
        <taxon>Noctuoidea</taxon>
        <taxon>Erebidae</taxon>
        <taxon>Arctiinae</taxon>
        <taxon>Arctia</taxon>
    </lineage>
</organism>
<reference evidence="2 3" key="1">
    <citation type="submission" date="2020-04" db="EMBL/GenBank/DDBJ databases">
        <authorList>
            <person name="Wallbank WR R."/>
            <person name="Pardo Diaz C."/>
            <person name="Kozak K."/>
            <person name="Martin S."/>
            <person name="Jiggins C."/>
            <person name="Moest M."/>
            <person name="Warren A I."/>
            <person name="Byers J.R.P. K."/>
            <person name="Montejo-Kovacevich G."/>
            <person name="Yen C E."/>
        </authorList>
    </citation>
    <scope>NUCLEOTIDE SEQUENCE [LARGE SCALE GENOMIC DNA]</scope>
</reference>
<evidence type="ECO:0000313" key="3">
    <source>
        <dbReference type="Proteomes" id="UP000494106"/>
    </source>
</evidence>
<protein>
    <submittedName>
        <fullName evidence="2">Uncharacterized protein</fullName>
    </submittedName>
</protein>